<gene>
    <name evidence="2" type="primary">LOC106476187</name>
</gene>
<name>A0ABM1C0X7_LIMPO</name>
<keyword evidence="1" id="KW-1185">Reference proteome</keyword>
<protein>
    <submittedName>
        <fullName evidence="2">Uncharacterized protein LOC106476187</fullName>
    </submittedName>
</protein>
<proteinExistence type="predicted"/>
<evidence type="ECO:0000313" key="2">
    <source>
        <dbReference type="RefSeq" id="XP_013792309.1"/>
    </source>
</evidence>
<dbReference type="RefSeq" id="XP_013792309.1">
    <property type="nucleotide sequence ID" value="XM_013936855.2"/>
</dbReference>
<sequence length="115" mass="13619">MTMKNITLDHGTRIPSALSKKTMQLLKEQVRNAILPLLRNFTVYGNVGCYRVLKEVRKRALYRHLGAFSIEIEHYRILPYTRTSPYHIKGWSKYIRALTKIFSCKSYRRTLNKNE</sequence>
<dbReference type="GeneID" id="106476187"/>
<reference evidence="2" key="1">
    <citation type="submission" date="2025-08" db="UniProtKB">
        <authorList>
            <consortium name="RefSeq"/>
        </authorList>
    </citation>
    <scope>IDENTIFICATION</scope>
    <source>
        <tissue evidence="2">Muscle</tissue>
    </source>
</reference>
<organism evidence="1 2">
    <name type="scientific">Limulus polyphemus</name>
    <name type="common">Atlantic horseshoe crab</name>
    <dbReference type="NCBI Taxonomy" id="6850"/>
    <lineage>
        <taxon>Eukaryota</taxon>
        <taxon>Metazoa</taxon>
        <taxon>Ecdysozoa</taxon>
        <taxon>Arthropoda</taxon>
        <taxon>Chelicerata</taxon>
        <taxon>Merostomata</taxon>
        <taxon>Xiphosura</taxon>
        <taxon>Limulidae</taxon>
        <taxon>Limulus</taxon>
    </lineage>
</organism>
<dbReference type="Proteomes" id="UP000694941">
    <property type="component" value="Unplaced"/>
</dbReference>
<evidence type="ECO:0000313" key="1">
    <source>
        <dbReference type="Proteomes" id="UP000694941"/>
    </source>
</evidence>
<accession>A0ABM1C0X7</accession>